<dbReference type="AlphaFoldDB" id="A0A967EZJ5"/>
<comment type="caution">
    <text evidence="2">The sequence shown here is derived from an EMBL/GenBank/DDBJ whole genome shotgun (WGS) entry which is preliminary data.</text>
</comment>
<protein>
    <submittedName>
        <fullName evidence="2">DUF2066 domain-containing protein</fullName>
    </submittedName>
</protein>
<dbReference type="InterPro" id="IPR018642">
    <property type="entry name" value="DUF2066"/>
</dbReference>
<dbReference type="Proteomes" id="UP000761264">
    <property type="component" value="Unassembled WGS sequence"/>
</dbReference>
<dbReference type="RefSeq" id="WP_167226720.1">
    <property type="nucleotide sequence ID" value="NZ_JAAQPH010000013.1"/>
</dbReference>
<evidence type="ECO:0000313" key="2">
    <source>
        <dbReference type="EMBL" id="NIA70280.1"/>
    </source>
</evidence>
<gene>
    <name evidence="2" type="ORF">HBA54_16860</name>
</gene>
<sequence>MTGMLVFAGMIGPAKAQGDIFTVRAVPVDKTAETAAAARQAAITAGHRLAFERLVDRLVPAAQKGKVPVLGPGLLEFYVLDFSVENERTSAVRYLAELTFRFNPEEVRALLRSSAVGFAEARSKPLLVLPVFEADGQVPRLWLEPNPWRAAWSQRPVNGGLVPLQVPLGDLTDVAAIDAPGALAGDTAGLSAIGNAYGAGAVMVTQATLSGDPLTGGAKLAIVSSRYEQGRRVATTRESIAQQADETERALFARAARLVDAAVQETWKQQNVLQFGNRRAIAVFVPLRGLSDWLEVRKRIDGIASIQEIGVTTLSRREAEVQITFVGDEQRLTRALAQRDLFLSLRDDSNWELTLPGAAGGVTEGAPRGGVAPLTPAPSPAVPPNPAPATPTPSTPSPQ</sequence>
<name>A0A967EZJ5_9PROT</name>
<evidence type="ECO:0000313" key="3">
    <source>
        <dbReference type="Proteomes" id="UP000761264"/>
    </source>
</evidence>
<dbReference type="Pfam" id="PF09839">
    <property type="entry name" value="DUF2066"/>
    <property type="match status" value="1"/>
</dbReference>
<proteinExistence type="predicted"/>
<keyword evidence="3" id="KW-1185">Reference proteome</keyword>
<dbReference type="EMBL" id="JAAQPH010000013">
    <property type="protein sequence ID" value="NIA70280.1"/>
    <property type="molecule type" value="Genomic_DNA"/>
</dbReference>
<feature type="region of interest" description="Disordered" evidence="1">
    <location>
        <begin position="356"/>
        <end position="399"/>
    </location>
</feature>
<evidence type="ECO:0000256" key="1">
    <source>
        <dbReference type="SAM" id="MobiDB-lite"/>
    </source>
</evidence>
<reference evidence="2" key="1">
    <citation type="submission" date="2020-03" db="EMBL/GenBank/DDBJ databases">
        <title>Genome of Pelagibius litoralis DSM 21314T.</title>
        <authorList>
            <person name="Wang G."/>
        </authorList>
    </citation>
    <scope>NUCLEOTIDE SEQUENCE</scope>
    <source>
        <strain evidence="2">DSM 21314</strain>
    </source>
</reference>
<feature type="compositionally biased region" description="Pro residues" evidence="1">
    <location>
        <begin position="375"/>
        <end position="399"/>
    </location>
</feature>
<accession>A0A967EZJ5</accession>
<organism evidence="2 3">
    <name type="scientific">Pelagibius litoralis</name>
    <dbReference type="NCBI Taxonomy" id="374515"/>
    <lineage>
        <taxon>Bacteria</taxon>
        <taxon>Pseudomonadati</taxon>
        <taxon>Pseudomonadota</taxon>
        <taxon>Alphaproteobacteria</taxon>
        <taxon>Rhodospirillales</taxon>
        <taxon>Rhodovibrionaceae</taxon>
        <taxon>Pelagibius</taxon>
    </lineage>
</organism>